<accession>A0A4Z2EUJ9</accession>
<dbReference type="Proteomes" id="UP000314294">
    <property type="component" value="Unassembled WGS sequence"/>
</dbReference>
<dbReference type="EMBL" id="SRLO01002669">
    <property type="protein sequence ID" value="TNN32488.1"/>
    <property type="molecule type" value="Genomic_DNA"/>
</dbReference>
<sequence length="157" mass="17362">MVPIQAAAGWKVLSRSEDSEAEEDSQDGGGSESMADRRNRLRTHGSENQEGEKTGGQREACTLTLLASLAPSVTSSLRLSALTIRVSSSFAARICARAASSSIVSPARRNKLGLRRSQRSYRACRKRGKRRKRRKRGKEGEGSNVELHPRKKRRRSI</sequence>
<gene>
    <name evidence="2" type="ORF">EYF80_057350</name>
</gene>
<evidence type="ECO:0000256" key="1">
    <source>
        <dbReference type="SAM" id="MobiDB-lite"/>
    </source>
</evidence>
<feature type="region of interest" description="Disordered" evidence="1">
    <location>
        <begin position="1"/>
        <end position="59"/>
    </location>
</feature>
<keyword evidence="3" id="KW-1185">Reference proteome</keyword>
<evidence type="ECO:0000313" key="2">
    <source>
        <dbReference type="EMBL" id="TNN32488.1"/>
    </source>
</evidence>
<protein>
    <submittedName>
        <fullName evidence="2">Uncharacterized protein</fullName>
    </submittedName>
</protein>
<organism evidence="2 3">
    <name type="scientific">Liparis tanakae</name>
    <name type="common">Tanaka's snailfish</name>
    <dbReference type="NCBI Taxonomy" id="230148"/>
    <lineage>
        <taxon>Eukaryota</taxon>
        <taxon>Metazoa</taxon>
        <taxon>Chordata</taxon>
        <taxon>Craniata</taxon>
        <taxon>Vertebrata</taxon>
        <taxon>Euteleostomi</taxon>
        <taxon>Actinopterygii</taxon>
        <taxon>Neopterygii</taxon>
        <taxon>Teleostei</taxon>
        <taxon>Neoteleostei</taxon>
        <taxon>Acanthomorphata</taxon>
        <taxon>Eupercaria</taxon>
        <taxon>Perciformes</taxon>
        <taxon>Cottioidei</taxon>
        <taxon>Cottales</taxon>
        <taxon>Liparidae</taxon>
        <taxon>Liparis</taxon>
    </lineage>
</organism>
<name>A0A4Z2EUJ9_9TELE</name>
<proteinExistence type="predicted"/>
<feature type="region of interest" description="Disordered" evidence="1">
    <location>
        <begin position="113"/>
        <end position="157"/>
    </location>
</feature>
<comment type="caution">
    <text evidence="2">The sequence shown here is derived from an EMBL/GenBank/DDBJ whole genome shotgun (WGS) entry which is preliminary data.</text>
</comment>
<evidence type="ECO:0000313" key="3">
    <source>
        <dbReference type="Proteomes" id="UP000314294"/>
    </source>
</evidence>
<feature type="compositionally biased region" description="Basic residues" evidence="1">
    <location>
        <begin position="113"/>
        <end position="137"/>
    </location>
</feature>
<feature type="compositionally biased region" description="Basic and acidic residues" evidence="1">
    <location>
        <begin position="34"/>
        <end position="56"/>
    </location>
</feature>
<dbReference type="AlphaFoldDB" id="A0A4Z2EUJ9"/>
<reference evidence="2 3" key="1">
    <citation type="submission" date="2019-03" db="EMBL/GenBank/DDBJ databases">
        <title>First draft genome of Liparis tanakae, snailfish: a comprehensive survey of snailfish specific genes.</title>
        <authorList>
            <person name="Kim W."/>
            <person name="Song I."/>
            <person name="Jeong J.-H."/>
            <person name="Kim D."/>
            <person name="Kim S."/>
            <person name="Ryu S."/>
            <person name="Song J.Y."/>
            <person name="Lee S.K."/>
        </authorList>
    </citation>
    <scope>NUCLEOTIDE SEQUENCE [LARGE SCALE GENOMIC DNA]</scope>
    <source>
        <tissue evidence="2">Muscle</tissue>
    </source>
</reference>